<dbReference type="Proteomes" id="UP001457282">
    <property type="component" value="Unassembled WGS sequence"/>
</dbReference>
<dbReference type="EMBL" id="JBEDUW010000003">
    <property type="protein sequence ID" value="KAK9938719.1"/>
    <property type="molecule type" value="Genomic_DNA"/>
</dbReference>
<protein>
    <submittedName>
        <fullName evidence="1">Uncharacterized protein</fullName>
    </submittedName>
</protein>
<dbReference type="AlphaFoldDB" id="A0AAW1XQS6"/>
<evidence type="ECO:0000313" key="2">
    <source>
        <dbReference type="Proteomes" id="UP001457282"/>
    </source>
</evidence>
<accession>A0AAW1XQS6</accession>
<name>A0AAW1XQS6_RUBAR</name>
<keyword evidence="2" id="KW-1185">Reference proteome</keyword>
<sequence length="129" mass="13642">MDKLVVIKFNGALGTGLGFGGPNFSPWRFTSGLDGAQLLGVIDPTTCQLAALVALQSSFVFHRACVCGSSYCVCCYCNHTGILTLKWIYQQVGGQILLGFGGGSVGMDGRVKQIQCSMVVLELENVALC</sequence>
<reference evidence="1 2" key="1">
    <citation type="journal article" date="2023" name="G3 (Bethesda)">
        <title>A chromosome-length genome assembly and annotation of blackberry (Rubus argutus, cv. 'Hillquist').</title>
        <authorList>
            <person name="Bruna T."/>
            <person name="Aryal R."/>
            <person name="Dudchenko O."/>
            <person name="Sargent D.J."/>
            <person name="Mead D."/>
            <person name="Buti M."/>
            <person name="Cavallini A."/>
            <person name="Hytonen T."/>
            <person name="Andres J."/>
            <person name="Pham M."/>
            <person name="Weisz D."/>
            <person name="Mascagni F."/>
            <person name="Usai G."/>
            <person name="Natali L."/>
            <person name="Bassil N."/>
            <person name="Fernandez G.E."/>
            <person name="Lomsadze A."/>
            <person name="Armour M."/>
            <person name="Olukolu B."/>
            <person name="Poorten T."/>
            <person name="Britton C."/>
            <person name="Davik J."/>
            <person name="Ashrafi H."/>
            <person name="Aiden E.L."/>
            <person name="Borodovsky M."/>
            <person name="Worthington M."/>
        </authorList>
    </citation>
    <scope>NUCLEOTIDE SEQUENCE [LARGE SCALE GENOMIC DNA]</scope>
    <source>
        <strain evidence="1">PI 553951</strain>
    </source>
</reference>
<gene>
    <name evidence="1" type="ORF">M0R45_015441</name>
</gene>
<organism evidence="1 2">
    <name type="scientific">Rubus argutus</name>
    <name type="common">Southern blackberry</name>
    <dbReference type="NCBI Taxonomy" id="59490"/>
    <lineage>
        <taxon>Eukaryota</taxon>
        <taxon>Viridiplantae</taxon>
        <taxon>Streptophyta</taxon>
        <taxon>Embryophyta</taxon>
        <taxon>Tracheophyta</taxon>
        <taxon>Spermatophyta</taxon>
        <taxon>Magnoliopsida</taxon>
        <taxon>eudicotyledons</taxon>
        <taxon>Gunneridae</taxon>
        <taxon>Pentapetalae</taxon>
        <taxon>rosids</taxon>
        <taxon>fabids</taxon>
        <taxon>Rosales</taxon>
        <taxon>Rosaceae</taxon>
        <taxon>Rosoideae</taxon>
        <taxon>Rosoideae incertae sedis</taxon>
        <taxon>Rubus</taxon>
    </lineage>
</organism>
<proteinExistence type="predicted"/>
<comment type="caution">
    <text evidence="1">The sequence shown here is derived from an EMBL/GenBank/DDBJ whole genome shotgun (WGS) entry which is preliminary data.</text>
</comment>
<evidence type="ECO:0000313" key="1">
    <source>
        <dbReference type="EMBL" id="KAK9938719.1"/>
    </source>
</evidence>